<keyword evidence="2" id="KW-1185">Reference proteome</keyword>
<organism evidence="1 2">
    <name type="scientific">Leersia perrieri</name>
    <dbReference type="NCBI Taxonomy" id="77586"/>
    <lineage>
        <taxon>Eukaryota</taxon>
        <taxon>Viridiplantae</taxon>
        <taxon>Streptophyta</taxon>
        <taxon>Embryophyta</taxon>
        <taxon>Tracheophyta</taxon>
        <taxon>Spermatophyta</taxon>
        <taxon>Magnoliopsida</taxon>
        <taxon>Liliopsida</taxon>
        <taxon>Poales</taxon>
        <taxon>Poaceae</taxon>
        <taxon>BOP clade</taxon>
        <taxon>Oryzoideae</taxon>
        <taxon>Oryzeae</taxon>
        <taxon>Oryzinae</taxon>
        <taxon>Leersia</taxon>
    </lineage>
</organism>
<sequence>MPALMPVGVKSSVDASSNLNAVLRRKLRSTTACVPGGGVYVRLCSLQFVQQRSGLRLEQRLAAAMARGCDPLARQGFIDLYRQWAAMRPDRSEFHAFYLLCR</sequence>
<evidence type="ECO:0000313" key="2">
    <source>
        <dbReference type="Proteomes" id="UP000032180"/>
    </source>
</evidence>
<reference evidence="2" key="2">
    <citation type="submission" date="2013-12" db="EMBL/GenBank/DDBJ databases">
        <authorList>
            <person name="Yu Y."/>
            <person name="Lee S."/>
            <person name="de Baynast K."/>
            <person name="Wissotski M."/>
            <person name="Liu L."/>
            <person name="Talag J."/>
            <person name="Goicoechea J."/>
            <person name="Angelova A."/>
            <person name="Jetty R."/>
            <person name="Kudrna D."/>
            <person name="Golser W."/>
            <person name="Rivera L."/>
            <person name="Zhang J."/>
            <person name="Wing R."/>
        </authorList>
    </citation>
    <scope>NUCLEOTIDE SEQUENCE</scope>
</reference>
<protein>
    <submittedName>
        <fullName evidence="1">Uncharacterized protein</fullName>
    </submittedName>
</protein>
<accession>A0A0D9V283</accession>
<evidence type="ECO:0000313" key="1">
    <source>
        <dbReference type="EnsemblPlants" id="LPERR01G17510.1"/>
    </source>
</evidence>
<reference evidence="1" key="3">
    <citation type="submission" date="2015-04" db="UniProtKB">
        <authorList>
            <consortium name="EnsemblPlants"/>
        </authorList>
    </citation>
    <scope>IDENTIFICATION</scope>
</reference>
<dbReference type="EnsemblPlants" id="LPERR01G17510.1">
    <property type="protein sequence ID" value="LPERR01G17510.1"/>
    <property type="gene ID" value="LPERR01G17510"/>
</dbReference>
<dbReference type="HOGENOM" id="CLU_2281490_0_0_1"/>
<dbReference type="Gramene" id="LPERR01G17510.1">
    <property type="protein sequence ID" value="LPERR01G17510.1"/>
    <property type="gene ID" value="LPERR01G17510"/>
</dbReference>
<name>A0A0D9V283_9ORYZ</name>
<dbReference type="Proteomes" id="UP000032180">
    <property type="component" value="Chromosome 1"/>
</dbReference>
<proteinExistence type="predicted"/>
<reference evidence="1 2" key="1">
    <citation type="submission" date="2012-08" db="EMBL/GenBank/DDBJ databases">
        <title>Oryza genome evolution.</title>
        <authorList>
            <person name="Wing R.A."/>
        </authorList>
    </citation>
    <scope>NUCLEOTIDE SEQUENCE</scope>
</reference>
<dbReference type="AlphaFoldDB" id="A0A0D9V283"/>